<dbReference type="Proteomes" id="UP001165492">
    <property type="component" value="Unassembled WGS sequence"/>
</dbReference>
<reference evidence="1" key="1">
    <citation type="submission" date="2021-11" db="EMBL/GenBank/DDBJ databases">
        <title>Description of a new species Pelosinus isolated from the bottom sediments of Lake Baikal.</title>
        <authorList>
            <person name="Zakharyuk A."/>
        </authorList>
    </citation>
    <scope>NUCLEOTIDE SEQUENCE</scope>
    <source>
        <strain evidence="1">Bkl1</strain>
    </source>
</reference>
<name>A0ABS8HZ67_9FIRM</name>
<evidence type="ECO:0000313" key="1">
    <source>
        <dbReference type="EMBL" id="MCC5468448.1"/>
    </source>
</evidence>
<dbReference type="EMBL" id="JAJHJB010000067">
    <property type="protein sequence ID" value="MCC5468448.1"/>
    <property type="molecule type" value="Genomic_DNA"/>
</dbReference>
<comment type="caution">
    <text evidence="1">The sequence shown here is derived from an EMBL/GenBank/DDBJ whole genome shotgun (WGS) entry which is preliminary data.</text>
</comment>
<organism evidence="1 2">
    <name type="scientific">Pelosinus baikalensis</name>
    <dbReference type="NCBI Taxonomy" id="2892015"/>
    <lineage>
        <taxon>Bacteria</taxon>
        <taxon>Bacillati</taxon>
        <taxon>Bacillota</taxon>
        <taxon>Negativicutes</taxon>
        <taxon>Selenomonadales</taxon>
        <taxon>Sporomusaceae</taxon>
        <taxon>Pelosinus</taxon>
    </lineage>
</organism>
<gene>
    <name evidence="1" type="ORF">LMF89_24230</name>
</gene>
<accession>A0ABS8HZ67</accession>
<dbReference type="Gene3D" id="2.30.130.30">
    <property type="entry name" value="Hypothetical protein"/>
    <property type="match status" value="1"/>
</dbReference>
<sequence length="31" mass="3476">MASGKKIETRSWSTQYRGPIVIHAGKDSDKK</sequence>
<keyword evidence="2" id="KW-1185">Reference proteome</keyword>
<evidence type="ECO:0000313" key="2">
    <source>
        <dbReference type="Proteomes" id="UP001165492"/>
    </source>
</evidence>
<evidence type="ECO:0008006" key="3">
    <source>
        <dbReference type="Google" id="ProtNLM"/>
    </source>
</evidence>
<protein>
    <recommendedName>
        <fullName evidence="3">ASCH domain-containing protein</fullName>
    </recommendedName>
</protein>
<proteinExistence type="predicted"/>